<dbReference type="EMBL" id="JACIEP010000005">
    <property type="protein sequence ID" value="MBB4035774.1"/>
    <property type="molecule type" value="Genomic_DNA"/>
</dbReference>
<dbReference type="InterPro" id="IPR058625">
    <property type="entry name" value="MdtA-like_BSH"/>
</dbReference>
<sequence length="374" mass="40514">MKTKMILSGAIALLGLASCGNSGQTNQEAPSQEYPVMVLNKQDANMQSVYPATIKGQEDIEIKPRIDGYIEAIYVDEGSVVRAGQILFKINSPSSEQALTSAKASVSSEKAQVNTAKVNVDRYRPLAEKGIVSEVQLQTYENAYETALASLEQAEATLKNAQATMSWTTVTSPVDGVVGEIPYRKGSLVNNSNTLTTIANTGNVYAYFSLNERKLMSFLDGVEGSTQSEKIRNMEPVSLILADGSEYEDKGRIETITGTVDVTTGSANFRAEFSNKQGRLRSGTSGKIIIPKTLENVFVIPQKATFSQQDKVLVYKLEGDTVKQQLISVQTMPNGQDYAVTSGLSDGDKIVSDGVATLRNGMRIATKQEYLSQN</sequence>
<dbReference type="Pfam" id="PF25944">
    <property type="entry name" value="Beta-barrel_RND"/>
    <property type="match status" value="1"/>
</dbReference>
<dbReference type="InterPro" id="IPR006143">
    <property type="entry name" value="RND_pump_MFP"/>
</dbReference>
<evidence type="ECO:0000259" key="5">
    <source>
        <dbReference type="Pfam" id="PF25917"/>
    </source>
</evidence>
<dbReference type="RefSeq" id="WP_183306701.1">
    <property type="nucleotide sequence ID" value="NZ_JACIEP010000005.1"/>
</dbReference>
<dbReference type="Gene3D" id="2.40.30.170">
    <property type="match status" value="1"/>
</dbReference>
<accession>A0A840CQ89</accession>
<keyword evidence="8" id="KW-1185">Reference proteome</keyword>
<feature type="domain" description="Multidrug resistance protein MdtA-like beta-barrel" evidence="6">
    <location>
        <begin position="208"/>
        <end position="284"/>
    </location>
</feature>
<name>A0A840CQ89_9BACT</name>
<comment type="caution">
    <text evidence="7">The sequence shown here is derived from an EMBL/GenBank/DDBJ whole genome shotgun (WGS) entry which is preliminary data.</text>
</comment>
<dbReference type="PANTHER" id="PTHR30158">
    <property type="entry name" value="ACRA/E-RELATED COMPONENT OF DRUG EFFLUX TRANSPORTER"/>
    <property type="match status" value="1"/>
</dbReference>
<evidence type="ECO:0000313" key="8">
    <source>
        <dbReference type="Proteomes" id="UP000555103"/>
    </source>
</evidence>
<dbReference type="AlphaFoldDB" id="A0A840CQ89"/>
<dbReference type="Pfam" id="PF25917">
    <property type="entry name" value="BSH_RND"/>
    <property type="match status" value="1"/>
</dbReference>
<dbReference type="Proteomes" id="UP000555103">
    <property type="component" value="Unassembled WGS sequence"/>
</dbReference>
<dbReference type="PROSITE" id="PS51257">
    <property type="entry name" value="PROKAR_LIPOPROTEIN"/>
    <property type="match status" value="1"/>
</dbReference>
<dbReference type="InterPro" id="IPR058626">
    <property type="entry name" value="MdtA-like_b-barrel"/>
</dbReference>
<feature type="signal peptide" evidence="3">
    <location>
        <begin position="1"/>
        <end position="22"/>
    </location>
</feature>
<feature type="chain" id="PRO_5032860332" evidence="3">
    <location>
        <begin position="23"/>
        <end position="374"/>
    </location>
</feature>
<organism evidence="7 8">
    <name type="scientific">Dysgonomonas hofstadii</name>
    <dbReference type="NCBI Taxonomy" id="637886"/>
    <lineage>
        <taxon>Bacteria</taxon>
        <taxon>Pseudomonadati</taxon>
        <taxon>Bacteroidota</taxon>
        <taxon>Bacteroidia</taxon>
        <taxon>Bacteroidales</taxon>
        <taxon>Dysgonomonadaceae</taxon>
        <taxon>Dysgonomonas</taxon>
    </lineage>
</organism>
<dbReference type="GO" id="GO:0022857">
    <property type="term" value="F:transmembrane transporter activity"/>
    <property type="evidence" value="ECO:0007669"/>
    <property type="project" value="InterPro"/>
</dbReference>
<dbReference type="Gene3D" id="2.40.50.100">
    <property type="match status" value="1"/>
</dbReference>
<reference evidence="7 8" key="1">
    <citation type="submission" date="2020-08" db="EMBL/GenBank/DDBJ databases">
        <title>Genomic Encyclopedia of Type Strains, Phase IV (KMG-IV): sequencing the most valuable type-strain genomes for metagenomic binning, comparative biology and taxonomic classification.</title>
        <authorList>
            <person name="Goeker M."/>
        </authorList>
    </citation>
    <scope>NUCLEOTIDE SEQUENCE [LARGE SCALE GENOMIC DNA]</scope>
    <source>
        <strain evidence="7 8">DSM 104969</strain>
    </source>
</reference>
<dbReference type="InterPro" id="IPR058624">
    <property type="entry name" value="MdtA-like_HH"/>
</dbReference>
<keyword evidence="2" id="KW-0175">Coiled coil</keyword>
<evidence type="ECO:0000256" key="2">
    <source>
        <dbReference type="SAM" id="Coils"/>
    </source>
</evidence>
<feature type="coiled-coil region" evidence="2">
    <location>
        <begin position="137"/>
        <end position="164"/>
    </location>
</feature>
<dbReference type="SUPFAM" id="SSF111369">
    <property type="entry name" value="HlyD-like secretion proteins"/>
    <property type="match status" value="1"/>
</dbReference>
<dbReference type="GO" id="GO:0005886">
    <property type="term" value="C:plasma membrane"/>
    <property type="evidence" value="ECO:0007669"/>
    <property type="project" value="TreeGrafter"/>
</dbReference>
<gene>
    <name evidence="7" type="ORF">GGR21_001669</name>
</gene>
<evidence type="ECO:0000313" key="7">
    <source>
        <dbReference type="EMBL" id="MBB4035774.1"/>
    </source>
</evidence>
<comment type="similarity">
    <text evidence="1">Belongs to the membrane fusion protein (MFP) (TC 8.A.1) family.</text>
</comment>
<dbReference type="Pfam" id="PF25876">
    <property type="entry name" value="HH_MFP_RND"/>
    <property type="match status" value="1"/>
</dbReference>
<dbReference type="GO" id="GO:0030313">
    <property type="term" value="C:cell envelope"/>
    <property type="evidence" value="ECO:0007669"/>
    <property type="project" value="UniProtKB-SubCell"/>
</dbReference>
<feature type="domain" description="Multidrug resistance protein MdtA-like alpha-helical hairpin" evidence="4">
    <location>
        <begin position="99"/>
        <end position="168"/>
    </location>
</feature>
<feature type="domain" description="Multidrug resistance protein MdtA-like barrel-sandwich hybrid" evidence="5">
    <location>
        <begin position="59"/>
        <end position="198"/>
    </location>
</feature>
<dbReference type="NCBIfam" id="TIGR01730">
    <property type="entry name" value="RND_mfp"/>
    <property type="match status" value="1"/>
</dbReference>
<protein>
    <submittedName>
        <fullName evidence="7">Membrane fusion protein (Multidrug efflux system)</fullName>
    </submittedName>
</protein>
<keyword evidence="3" id="KW-0732">Signal</keyword>
<dbReference type="Gene3D" id="1.10.287.470">
    <property type="entry name" value="Helix hairpin bin"/>
    <property type="match status" value="1"/>
</dbReference>
<dbReference type="Gene3D" id="2.40.420.20">
    <property type="match status" value="1"/>
</dbReference>
<evidence type="ECO:0000259" key="6">
    <source>
        <dbReference type="Pfam" id="PF25944"/>
    </source>
</evidence>
<evidence type="ECO:0000259" key="4">
    <source>
        <dbReference type="Pfam" id="PF25876"/>
    </source>
</evidence>
<proteinExistence type="inferred from homology"/>
<evidence type="ECO:0000256" key="3">
    <source>
        <dbReference type="SAM" id="SignalP"/>
    </source>
</evidence>
<evidence type="ECO:0000256" key="1">
    <source>
        <dbReference type="ARBA" id="ARBA00009477"/>
    </source>
</evidence>
<dbReference type="PANTHER" id="PTHR30158:SF23">
    <property type="entry name" value="MULTIDRUG RESISTANCE PROTEIN MEXA"/>
    <property type="match status" value="1"/>
</dbReference>
<dbReference type="GO" id="GO:0046677">
    <property type="term" value="P:response to antibiotic"/>
    <property type="evidence" value="ECO:0007669"/>
    <property type="project" value="TreeGrafter"/>
</dbReference>